<accession>A0ABS3D1L1</accession>
<dbReference type="InterPro" id="IPR036291">
    <property type="entry name" value="NAD(P)-bd_dom_sf"/>
</dbReference>
<name>A0ABS3D1L1_9ALTE</name>
<dbReference type="PANTHER" id="PTHR43477">
    <property type="entry name" value="DIHYDROANTICAPSIN 7-DEHYDROGENASE"/>
    <property type="match status" value="1"/>
</dbReference>
<evidence type="ECO:0000256" key="2">
    <source>
        <dbReference type="ARBA" id="ARBA00023002"/>
    </source>
</evidence>
<dbReference type="PANTHER" id="PTHR43477:SF1">
    <property type="entry name" value="DIHYDROANTICAPSIN 7-DEHYDROGENASE"/>
    <property type="match status" value="1"/>
</dbReference>
<evidence type="ECO:0000313" key="4">
    <source>
        <dbReference type="Proteomes" id="UP000663992"/>
    </source>
</evidence>
<evidence type="ECO:0000313" key="3">
    <source>
        <dbReference type="EMBL" id="MBN7822475.1"/>
    </source>
</evidence>
<comment type="caution">
    <text evidence="3">The sequence shown here is derived from an EMBL/GenBank/DDBJ whole genome shotgun (WGS) entry which is preliminary data.</text>
</comment>
<evidence type="ECO:0000256" key="1">
    <source>
        <dbReference type="ARBA" id="ARBA00006484"/>
    </source>
</evidence>
<dbReference type="RefSeq" id="WP_206596400.1">
    <property type="nucleotide sequence ID" value="NZ_JAFKCS010000073.1"/>
</dbReference>
<gene>
    <name evidence="3" type="ORF">J0A65_21610</name>
</gene>
<proteinExistence type="inferred from homology"/>
<dbReference type="EMBL" id="JAFKCS010000073">
    <property type="protein sequence ID" value="MBN7822475.1"/>
    <property type="molecule type" value="Genomic_DNA"/>
</dbReference>
<dbReference type="InterPro" id="IPR051122">
    <property type="entry name" value="SDR_DHRS6-like"/>
</dbReference>
<organism evidence="3 4">
    <name type="scientific">Bowmanella yangjiangensis</name>
    <dbReference type="NCBI Taxonomy" id="2811230"/>
    <lineage>
        <taxon>Bacteria</taxon>
        <taxon>Pseudomonadati</taxon>
        <taxon>Pseudomonadota</taxon>
        <taxon>Gammaproteobacteria</taxon>
        <taxon>Alteromonadales</taxon>
        <taxon>Alteromonadaceae</taxon>
        <taxon>Bowmanella</taxon>
    </lineage>
</organism>
<keyword evidence="4" id="KW-1185">Reference proteome</keyword>
<protein>
    <submittedName>
        <fullName evidence="3">SDR family oxidoreductase</fullName>
    </submittedName>
</protein>
<comment type="similarity">
    <text evidence="1">Belongs to the short-chain dehydrogenases/reductases (SDR) family.</text>
</comment>
<keyword evidence="2" id="KW-0560">Oxidoreductase</keyword>
<sequence>MSSQLPALRDKHIVILGGSSGIGLEVARQALTEGASVTIASSNPLRLESALARLGKGVCGHLLDLTDHQAIAAFFTEVGAIDHLVYSAGDRLLLSPLAELDSVNARHAFELRFWSALVAIRHAVRWIRPDGSIVLSGGIAGIRPSSGWSLAASVCGAIDSLVRALALELAPLRINAVAPGLVRTELWRDMGESERQALYQSVAARLPVGRIGEVEDVAAAYLFLMRSGFANGQSLVVDGGNVLV</sequence>
<dbReference type="PRINTS" id="PR00081">
    <property type="entry name" value="GDHRDH"/>
</dbReference>
<dbReference type="InterPro" id="IPR002347">
    <property type="entry name" value="SDR_fam"/>
</dbReference>
<dbReference type="Gene3D" id="3.40.50.720">
    <property type="entry name" value="NAD(P)-binding Rossmann-like Domain"/>
    <property type="match status" value="1"/>
</dbReference>
<dbReference type="SUPFAM" id="SSF51735">
    <property type="entry name" value="NAD(P)-binding Rossmann-fold domains"/>
    <property type="match status" value="1"/>
</dbReference>
<dbReference type="Proteomes" id="UP000663992">
    <property type="component" value="Unassembled WGS sequence"/>
</dbReference>
<dbReference type="Pfam" id="PF13561">
    <property type="entry name" value="adh_short_C2"/>
    <property type="match status" value="1"/>
</dbReference>
<reference evidence="3 4" key="1">
    <citation type="submission" date="2021-03" db="EMBL/GenBank/DDBJ databases">
        <title>novel species isolated from a fishpond in China.</title>
        <authorList>
            <person name="Lu H."/>
            <person name="Cai Z."/>
        </authorList>
    </citation>
    <scope>NUCLEOTIDE SEQUENCE [LARGE SCALE GENOMIC DNA]</scope>
    <source>
        <strain evidence="3 4">Y57</strain>
    </source>
</reference>